<comment type="caution">
    <text evidence="10">The sequence shown here is derived from an EMBL/GenBank/DDBJ whole genome shotgun (WGS) entry which is preliminary data.</text>
</comment>
<sequence length="493" mass="54744">MIAGQLALGLSIGLALTELGFSLRDHHAFPHVNFYVADPELGVRLEPGASMNFKLGDNPLTEITVNSQGYRGPEWPAPSPGEVLVIGDSQVFGLGVNDAQTFSAVLAAKRDLTVLNAGVPTYGPREYLALTRELLEQRDAEGPRVVYVLNFLNDPFELDRPNRERHAIWDGWAVQIETAPAPDEITQFPGRHWLMSRSHTVYAARRWWHSHDEAWFARVDRGLPSEGDWSDLLVESERTHAELAAATATALQLRNESLTHEQRLTEELAAIEARLERSSPLNQERQQRRQDERQIDADEDILRARPGGIVRSRYSEAARNITVTAEAYRAALARKREREQAATERQELQARAAVLREELGQAAKVELPEPPELPRSVFEDHFVELRDLCELHGAELLIVMLPFDVQVSSAEWAKYGVDDGPDLSPTLVLLDDAVASATKLGIPALDVTRALRAAEPGAFLDGDIHMTPKGHQAFADALGYELASLPEPESKSK</sequence>
<keyword evidence="3" id="KW-0808">Transferase</keyword>
<comment type="subcellular location">
    <subcellularLocation>
        <location evidence="1">Periplasm</location>
    </subcellularLocation>
</comment>
<dbReference type="Pfam" id="PF16822">
    <property type="entry name" value="ALGX"/>
    <property type="match status" value="1"/>
</dbReference>
<reference evidence="10 11" key="1">
    <citation type="submission" date="2018-03" db="EMBL/GenBank/DDBJ databases">
        <title>Draft Genome Sequences of the Obligatory Marine Myxobacteria Enhygromyxa salina SWB007.</title>
        <authorList>
            <person name="Poehlein A."/>
            <person name="Moghaddam J.A."/>
            <person name="Harms H."/>
            <person name="Alanjari M."/>
            <person name="Koenig G.M."/>
            <person name="Daniel R."/>
            <person name="Schaeberle T.F."/>
        </authorList>
    </citation>
    <scope>NUCLEOTIDE SEQUENCE [LARGE SCALE GENOMIC DNA]</scope>
    <source>
        <strain evidence="10 11">SWB007</strain>
    </source>
</reference>
<comment type="pathway">
    <text evidence="2">Glycan biosynthesis; alginate biosynthesis.</text>
</comment>
<evidence type="ECO:0000256" key="4">
    <source>
        <dbReference type="ARBA" id="ARBA00022729"/>
    </source>
</evidence>
<keyword evidence="7" id="KW-0175">Coiled coil</keyword>
<protein>
    <recommendedName>
        <fullName evidence="9">AlgX/AlgJ SGNH hydrolase-like domain-containing protein</fullName>
    </recommendedName>
</protein>
<evidence type="ECO:0000256" key="5">
    <source>
        <dbReference type="ARBA" id="ARBA00022764"/>
    </source>
</evidence>
<dbReference type="EMBL" id="PVNL01000092">
    <property type="protein sequence ID" value="PRQ05583.1"/>
    <property type="molecule type" value="Genomic_DNA"/>
</dbReference>
<keyword evidence="6" id="KW-0016">Alginate biosynthesis</keyword>
<name>A0A2S9YKG7_9BACT</name>
<feature type="compositionally biased region" description="Basic and acidic residues" evidence="8">
    <location>
        <begin position="285"/>
        <end position="298"/>
    </location>
</feature>
<dbReference type="GO" id="GO:0042121">
    <property type="term" value="P:alginic acid biosynthetic process"/>
    <property type="evidence" value="ECO:0007669"/>
    <property type="project" value="UniProtKB-UniPathway"/>
</dbReference>
<dbReference type="SUPFAM" id="SSF52266">
    <property type="entry name" value="SGNH hydrolase"/>
    <property type="match status" value="1"/>
</dbReference>
<evidence type="ECO:0000256" key="2">
    <source>
        <dbReference type="ARBA" id="ARBA00005182"/>
    </source>
</evidence>
<feature type="coiled-coil region" evidence="7">
    <location>
        <begin position="325"/>
        <end position="365"/>
    </location>
</feature>
<evidence type="ECO:0000256" key="1">
    <source>
        <dbReference type="ARBA" id="ARBA00004418"/>
    </source>
</evidence>
<evidence type="ECO:0000313" key="11">
    <source>
        <dbReference type="Proteomes" id="UP000238823"/>
    </source>
</evidence>
<proteinExistence type="predicted"/>
<dbReference type="GO" id="GO:0042597">
    <property type="term" value="C:periplasmic space"/>
    <property type="evidence" value="ECO:0007669"/>
    <property type="project" value="UniProtKB-SubCell"/>
</dbReference>
<dbReference type="GO" id="GO:0016740">
    <property type="term" value="F:transferase activity"/>
    <property type="evidence" value="ECO:0007669"/>
    <property type="project" value="UniProtKB-KW"/>
</dbReference>
<gene>
    <name evidence="10" type="ORF">ENSA7_44730</name>
</gene>
<dbReference type="InterPro" id="IPR031811">
    <property type="entry name" value="ALGX/ALGJ_SGNH-like"/>
</dbReference>
<keyword evidence="5" id="KW-0574">Periplasm</keyword>
<evidence type="ECO:0000313" key="10">
    <source>
        <dbReference type="EMBL" id="PRQ05583.1"/>
    </source>
</evidence>
<dbReference type="AlphaFoldDB" id="A0A2S9YKG7"/>
<evidence type="ECO:0000256" key="3">
    <source>
        <dbReference type="ARBA" id="ARBA00022679"/>
    </source>
</evidence>
<evidence type="ECO:0000259" key="9">
    <source>
        <dbReference type="Pfam" id="PF16822"/>
    </source>
</evidence>
<evidence type="ECO:0000256" key="8">
    <source>
        <dbReference type="SAM" id="MobiDB-lite"/>
    </source>
</evidence>
<keyword evidence="4" id="KW-0732">Signal</keyword>
<organism evidence="10 11">
    <name type="scientific">Enhygromyxa salina</name>
    <dbReference type="NCBI Taxonomy" id="215803"/>
    <lineage>
        <taxon>Bacteria</taxon>
        <taxon>Pseudomonadati</taxon>
        <taxon>Myxococcota</taxon>
        <taxon>Polyangia</taxon>
        <taxon>Nannocystales</taxon>
        <taxon>Nannocystaceae</taxon>
        <taxon>Enhygromyxa</taxon>
    </lineage>
</organism>
<dbReference type="Proteomes" id="UP000238823">
    <property type="component" value="Unassembled WGS sequence"/>
</dbReference>
<evidence type="ECO:0000256" key="7">
    <source>
        <dbReference type="SAM" id="Coils"/>
    </source>
</evidence>
<dbReference type="UniPathway" id="UPA00286"/>
<feature type="domain" description="AlgX/AlgJ SGNH hydrolase-like" evidence="9">
    <location>
        <begin position="383"/>
        <end position="488"/>
    </location>
</feature>
<feature type="region of interest" description="Disordered" evidence="8">
    <location>
        <begin position="276"/>
        <end position="298"/>
    </location>
</feature>
<evidence type="ECO:0000256" key="6">
    <source>
        <dbReference type="ARBA" id="ARBA00022841"/>
    </source>
</evidence>
<accession>A0A2S9YKG7</accession>